<name>A0A4Y2JM16_ARAVE</name>
<evidence type="ECO:0000313" key="1">
    <source>
        <dbReference type="EMBL" id="GBM90186.1"/>
    </source>
</evidence>
<sequence>MARFVRPVRGKPISLLARRLKSHRLSFFGKSKAFAAPSTGRRARQNVIVTHSCFVRKLHVLCAQASDARIFCLLSQWMLKQSQESSIVPFPFVSEHVWETSFLSPTLPIPPTPSSLN</sequence>
<keyword evidence="2" id="KW-1185">Reference proteome</keyword>
<proteinExistence type="predicted"/>
<comment type="caution">
    <text evidence="1">The sequence shown here is derived from an EMBL/GenBank/DDBJ whole genome shotgun (WGS) entry which is preliminary data.</text>
</comment>
<evidence type="ECO:0000313" key="2">
    <source>
        <dbReference type="Proteomes" id="UP000499080"/>
    </source>
</evidence>
<organism evidence="1 2">
    <name type="scientific">Araneus ventricosus</name>
    <name type="common">Orbweaver spider</name>
    <name type="synonym">Epeira ventricosa</name>
    <dbReference type="NCBI Taxonomy" id="182803"/>
    <lineage>
        <taxon>Eukaryota</taxon>
        <taxon>Metazoa</taxon>
        <taxon>Ecdysozoa</taxon>
        <taxon>Arthropoda</taxon>
        <taxon>Chelicerata</taxon>
        <taxon>Arachnida</taxon>
        <taxon>Araneae</taxon>
        <taxon>Araneomorphae</taxon>
        <taxon>Entelegynae</taxon>
        <taxon>Araneoidea</taxon>
        <taxon>Araneidae</taxon>
        <taxon>Araneus</taxon>
    </lineage>
</organism>
<accession>A0A4Y2JM16</accession>
<dbReference type="AlphaFoldDB" id="A0A4Y2JM16"/>
<dbReference type="Proteomes" id="UP000499080">
    <property type="component" value="Unassembled WGS sequence"/>
</dbReference>
<reference evidence="1 2" key="1">
    <citation type="journal article" date="2019" name="Sci. Rep.">
        <title>Orb-weaving spider Araneus ventricosus genome elucidates the spidroin gene catalogue.</title>
        <authorList>
            <person name="Kono N."/>
            <person name="Nakamura H."/>
            <person name="Ohtoshi R."/>
            <person name="Moran D.A.P."/>
            <person name="Shinohara A."/>
            <person name="Yoshida Y."/>
            <person name="Fujiwara M."/>
            <person name="Mori M."/>
            <person name="Tomita M."/>
            <person name="Arakawa K."/>
        </authorList>
    </citation>
    <scope>NUCLEOTIDE SEQUENCE [LARGE SCALE GENOMIC DNA]</scope>
</reference>
<gene>
    <name evidence="1" type="ORF">AVEN_151860_1</name>
</gene>
<protein>
    <submittedName>
        <fullName evidence="1">Uncharacterized protein</fullName>
    </submittedName>
</protein>
<dbReference type="EMBL" id="BGPR01003600">
    <property type="protein sequence ID" value="GBM90186.1"/>
    <property type="molecule type" value="Genomic_DNA"/>
</dbReference>